<dbReference type="HOGENOM" id="CLU_1228013_0_0_4"/>
<reference evidence="1" key="1">
    <citation type="submission" date="2009-01" db="EMBL/GenBank/DDBJ databases">
        <title>Complete sequence of chromosome 1 of Burkholderia sp. 383.</title>
        <authorList>
            <consortium name="US DOE Joint Genome Institute"/>
            <person name="Copeland A."/>
            <person name="Lucas S."/>
            <person name="Lapidus A."/>
            <person name="Barry K."/>
            <person name="Detter J.C."/>
            <person name="Glavina T."/>
            <person name="Hammon N."/>
            <person name="Israni S."/>
            <person name="Pitluck S."/>
            <person name="Chain P."/>
            <person name="Malfatti S."/>
            <person name="Shin M."/>
            <person name="Vergez L."/>
            <person name="Schmutz J."/>
            <person name="Larimer F."/>
            <person name="Land M."/>
            <person name="Kyrpides N."/>
            <person name="Lykidis A."/>
            <person name="Richardson P."/>
        </authorList>
    </citation>
    <scope>NUCLEOTIDE SEQUENCE</scope>
    <source>
        <strain evidence="1">383</strain>
    </source>
</reference>
<dbReference type="Proteomes" id="UP000002705">
    <property type="component" value="Chromosome 1"/>
</dbReference>
<dbReference type="AlphaFoldDB" id="Q39CM3"/>
<dbReference type="KEGG" id="bur:Bcep18194_A6199"/>
<dbReference type="RefSeq" id="WP_011353300.1">
    <property type="nucleotide sequence ID" value="NC_007510.1"/>
</dbReference>
<dbReference type="PATRIC" id="fig|482957.22.peg.3210"/>
<gene>
    <name evidence="1" type="ordered locus">Bcep18194_A6199</name>
</gene>
<organism evidence="1 2">
    <name type="scientific">Burkholderia lata (strain ATCC 17760 / DSM 23089 / LMG 22485 / NCIMB 9086 / R18194 / 383)</name>
    <dbReference type="NCBI Taxonomy" id="482957"/>
    <lineage>
        <taxon>Bacteria</taxon>
        <taxon>Pseudomonadati</taxon>
        <taxon>Pseudomonadota</taxon>
        <taxon>Betaproteobacteria</taxon>
        <taxon>Burkholderiales</taxon>
        <taxon>Burkholderiaceae</taxon>
        <taxon>Burkholderia</taxon>
        <taxon>Burkholderia cepacia complex</taxon>
    </lineage>
</organism>
<keyword evidence="2" id="KW-1185">Reference proteome</keyword>
<evidence type="ECO:0000313" key="2">
    <source>
        <dbReference type="Proteomes" id="UP000002705"/>
    </source>
</evidence>
<dbReference type="EMBL" id="CP000151">
    <property type="protein sequence ID" value="ABB09793.1"/>
    <property type="molecule type" value="Genomic_DNA"/>
</dbReference>
<sequence length="225" mass="25422">MIKQDEVRSALADVRSGLAYFERVLDTVDTGNGPISRGHIDLVGALMIRGSVDVWYRGEYIAVPFRRLSEWFRNPMTITAERHLVDEATIRRWADREIDESGGTMDLPCNHPGCRRVRTLAFYGPQEMQAAEVKSASAMWYCHRHRLLAWQSQKALGDDHVTALKRVHDLPGCSRQQLGAKKSDTDFLVSLGLLSMSTHNAHIGGRSLAFYLTDEGQRYVLKFST</sequence>
<name>Q39CM3_BURL3</name>
<evidence type="ECO:0000313" key="1">
    <source>
        <dbReference type="EMBL" id="ABB09793.1"/>
    </source>
</evidence>
<proteinExistence type="predicted"/>
<protein>
    <submittedName>
        <fullName evidence="1">Uncharacterized protein</fullName>
    </submittedName>
</protein>
<accession>Q39CM3</accession>
<dbReference type="GeneID" id="45099604"/>